<reference evidence="1 2" key="1">
    <citation type="journal article" date="2016" name="Nat. Commun.">
        <title>Thousands of microbial genomes shed light on interconnected biogeochemical processes in an aquifer system.</title>
        <authorList>
            <person name="Anantharaman K."/>
            <person name="Brown C.T."/>
            <person name="Hug L.A."/>
            <person name="Sharon I."/>
            <person name="Castelle C.J."/>
            <person name="Probst A.J."/>
            <person name="Thomas B.C."/>
            <person name="Singh A."/>
            <person name="Wilkins M.J."/>
            <person name="Karaoz U."/>
            <person name="Brodie E.L."/>
            <person name="Williams K.H."/>
            <person name="Hubbard S.S."/>
            <person name="Banfield J.F."/>
        </authorList>
    </citation>
    <scope>NUCLEOTIDE SEQUENCE [LARGE SCALE GENOMIC DNA]</scope>
</reference>
<dbReference type="Pfam" id="PF12441">
    <property type="entry name" value="CopG_antitoxin"/>
    <property type="match status" value="1"/>
</dbReference>
<protein>
    <recommendedName>
        <fullName evidence="3">CopG family transcriptional regulator</fullName>
    </recommendedName>
</protein>
<dbReference type="STRING" id="1798381.A2721_01765"/>
<organism evidence="1 2">
    <name type="scientific">Candidatus Gottesmanbacteria bacterium RIFCSPHIGHO2_01_FULL_47_48</name>
    <dbReference type="NCBI Taxonomy" id="1798381"/>
    <lineage>
        <taxon>Bacteria</taxon>
        <taxon>Candidatus Gottesmaniibacteriota</taxon>
    </lineage>
</organism>
<accession>A0A1F6A1G3</accession>
<comment type="caution">
    <text evidence="1">The sequence shown here is derived from an EMBL/GenBank/DDBJ whole genome shotgun (WGS) entry which is preliminary data.</text>
</comment>
<evidence type="ECO:0000313" key="1">
    <source>
        <dbReference type="EMBL" id="OGG18495.1"/>
    </source>
</evidence>
<evidence type="ECO:0000313" key="2">
    <source>
        <dbReference type="Proteomes" id="UP000177871"/>
    </source>
</evidence>
<name>A0A1F6A1G3_9BACT</name>
<dbReference type="InterPro" id="IPR022148">
    <property type="entry name" value="CopG_antitoxin"/>
</dbReference>
<dbReference type="EMBL" id="MFJK01000014">
    <property type="protein sequence ID" value="OGG18495.1"/>
    <property type="molecule type" value="Genomic_DNA"/>
</dbReference>
<proteinExistence type="predicted"/>
<gene>
    <name evidence="1" type="ORF">A2721_01765</name>
</gene>
<dbReference type="Proteomes" id="UP000177871">
    <property type="component" value="Unassembled WGS sequence"/>
</dbReference>
<dbReference type="AlphaFoldDB" id="A0A1F6A1G3"/>
<sequence length="92" mass="10624">MNRLKPIPQFKNEDEEAEFWVTHDSTEYVDWSKATVNPVFPNLKLSTKTITMRVPASLLNTLKAIANKKDVPYQSLIKMFLDEKVREEQGAV</sequence>
<evidence type="ECO:0008006" key="3">
    <source>
        <dbReference type="Google" id="ProtNLM"/>
    </source>
</evidence>